<dbReference type="GO" id="GO:0016757">
    <property type="term" value="F:glycosyltransferase activity"/>
    <property type="evidence" value="ECO:0007669"/>
    <property type="project" value="UniProtKB-KW"/>
</dbReference>
<dbReference type="InterPro" id="IPR001173">
    <property type="entry name" value="Glyco_trans_2-like"/>
</dbReference>
<evidence type="ECO:0000256" key="1">
    <source>
        <dbReference type="ARBA" id="ARBA00022676"/>
    </source>
</evidence>
<evidence type="ECO:0000259" key="3">
    <source>
        <dbReference type="Pfam" id="PF00535"/>
    </source>
</evidence>
<dbReference type="InterPro" id="IPR029044">
    <property type="entry name" value="Nucleotide-diphossugar_trans"/>
</dbReference>
<sequence length="284" mass="33313">MKILIIIPVYNEELYIKNCINSFINQSHKPDQILIVNDNSTDNTENILKKYSKKFSFIKYVNKKSINIPSPGKKIIQAFNYGLKHSINDYDLIGKFDGDIILPDNYLYTIMNDFMQNKKLGLCSGVIANKKNNSWKVENRYNNDHARGAIKLYSRKCFNKIGGLNETMGWDTLDEMKILYNKFEIKIYNKIIVKQMRNTASRYKKNQYKKQGRVMYLLRYNLILLLIGSIKLAITSKSIISFCHCIIGYINSWINKEKYIVNSEIGKFIRNHRYNNILKKITNV</sequence>
<dbReference type="EMBL" id="UINC01003489">
    <property type="protein sequence ID" value="SVA06770.1"/>
    <property type="molecule type" value="Genomic_DNA"/>
</dbReference>
<reference evidence="4" key="1">
    <citation type="submission" date="2018-05" db="EMBL/GenBank/DDBJ databases">
        <authorList>
            <person name="Lanie J.A."/>
            <person name="Ng W.-L."/>
            <person name="Kazmierczak K.M."/>
            <person name="Andrzejewski T.M."/>
            <person name="Davidsen T.M."/>
            <person name="Wayne K.J."/>
            <person name="Tettelin H."/>
            <person name="Glass J.I."/>
            <person name="Rusch D."/>
            <person name="Podicherti R."/>
            <person name="Tsui H.-C.T."/>
            <person name="Winkler M.E."/>
        </authorList>
    </citation>
    <scope>NUCLEOTIDE SEQUENCE</scope>
</reference>
<proteinExistence type="predicted"/>
<name>A0A381SRY7_9ZZZZ</name>
<evidence type="ECO:0000313" key="4">
    <source>
        <dbReference type="EMBL" id="SVA06770.1"/>
    </source>
</evidence>
<feature type="domain" description="Glycosyltransferase 2-like" evidence="3">
    <location>
        <begin position="5"/>
        <end position="140"/>
    </location>
</feature>
<dbReference type="CDD" id="cd00761">
    <property type="entry name" value="Glyco_tranf_GTA_type"/>
    <property type="match status" value="1"/>
</dbReference>
<organism evidence="4">
    <name type="scientific">marine metagenome</name>
    <dbReference type="NCBI Taxonomy" id="408172"/>
    <lineage>
        <taxon>unclassified sequences</taxon>
        <taxon>metagenomes</taxon>
        <taxon>ecological metagenomes</taxon>
    </lineage>
</organism>
<dbReference type="Pfam" id="PF00535">
    <property type="entry name" value="Glycos_transf_2"/>
    <property type="match status" value="1"/>
</dbReference>
<protein>
    <recommendedName>
        <fullName evidence="3">Glycosyltransferase 2-like domain-containing protein</fullName>
    </recommendedName>
</protein>
<dbReference type="Gene3D" id="3.90.550.10">
    <property type="entry name" value="Spore Coat Polysaccharide Biosynthesis Protein SpsA, Chain A"/>
    <property type="match status" value="1"/>
</dbReference>
<dbReference type="PANTHER" id="PTHR43630">
    <property type="entry name" value="POLY-BETA-1,6-N-ACETYL-D-GLUCOSAMINE SYNTHASE"/>
    <property type="match status" value="1"/>
</dbReference>
<keyword evidence="1" id="KW-0328">Glycosyltransferase</keyword>
<evidence type="ECO:0000256" key="2">
    <source>
        <dbReference type="ARBA" id="ARBA00022679"/>
    </source>
</evidence>
<dbReference type="AlphaFoldDB" id="A0A381SRY7"/>
<keyword evidence="2" id="KW-0808">Transferase</keyword>
<accession>A0A381SRY7</accession>
<dbReference type="PANTHER" id="PTHR43630:SF1">
    <property type="entry name" value="POLY-BETA-1,6-N-ACETYL-D-GLUCOSAMINE SYNTHASE"/>
    <property type="match status" value="1"/>
</dbReference>
<dbReference type="SUPFAM" id="SSF53448">
    <property type="entry name" value="Nucleotide-diphospho-sugar transferases"/>
    <property type="match status" value="1"/>
</dbReference>
<gene>
    <name evidence="4" type="ORF">METZ01_LOCUS59624</name>
</gene>